<protein>
    <submittedName>
        <fullName evidence="1">Uncharacterized protein</fullName>
    </submittedName>
</protein>
<gene>
    <name evidence="1" type="ORF">EV197_3445</name>
</gene>
<name>A0A4V2F4T7_9FLAO</name>
<dbReference type="EMBL" id="SGXE01000008">
    <property type="protein sequence ID" value="RZS90459.1"/>
    <property type="molecule type" value="Genomic_DNA"/>
</dbReference>
<proteinExistence type="predicted"/>
<accession>A0A4V2F4T7</accession>
<dbReference type="Proteomes" id="UP000292262">
    <property type="component" value="Unassembled WGS sequence"/>
</dbReference>
<organism evidence="1 2">
    <name type="scientific">Aquimarina brevivitae</name>
    <dbReference type="NCBI Taxonomy" id="323412"/>
    <lineage>
        <taxon>Bacteria</taxon>
        <taxon>Pseudomonadati</taxon>
        <taxon>Bacteroidota</taxon>
        <taxon>Flavobacteriia</taxon>
        <taxon>Flavobacteriales</taxon>
        <taxon>Flavobacteriaceae</taxon>
        <taxon>Aquimarina</taxon>
    </lineage>
</organism>
<keyword evidence="2" id="KW-1185">Reference proteome</keyword>
<dbReference type="AlphaFoldDB" id="A0A4V2F4T7"/>
<reference evidence="1 2" key="1">
    <citation type="submission" date="2019-02" db="EMBL/GenBank/DDBJ databases">
        <title>Genomic Encyclopedia of Type Strains, Phase IV (KMG-IV): sequencing the most valuable type-strain genomes for metagenomic binning, comparative biology and taxonomic classification.</title>
        <authorList>
            <person name="Goeker M."/>
        </authorList>
    </citation>
    <scope>NUCLEOTIDE SEQUENCE [LARGE SCALE GENOMIC DNA]</scope>
    <source>
        <strain evidence="1 2">DSM 17196</strain>
    </source>
</reference>
<evidence type="ECO:0000313" key="2">
    <source>
        <dbReference type="Proteomes" id="UP000292262"/>
    </source>
</evidence>
<sequence length="142" mass="15858">MTKLASISLIMLSLCFTTKVFSQQSKGEIEVKSVILSNFEAIHPEHHTQDALVTEVSEHHTQDALVTEVSEHHHCDDHNHANMVAGADTNTIIASAIKDFLSSDEGADFNCSGGFCMNENHYHKKGLTAKRQYFFYFLKIAC</sequence>
<comment type="caution">
    <text evidence="1">The sequence shown here is derived from an EMBL/GenBank/DDBJ whole genome shotgun (WGS) entry which is preliminary data.</text>
</comment>
<evidence type="ECO:0000313" key="1">
    <source>
        <dbReference type="EMBL" id="RZS90459.1"/>
    </source>
</evidence>